<dbReference type="GeneID" id="28857255"/>
<evidence type="ECO:0000313" key="2">
    <source>
        <dbReference type="EMBL" id="OAQ69912.1"/>
    </source>
</evidence>
<sequence length="155" mass="18149">MNYEKYKGPQLRLVPKIDQFPSVEEFVKRHGRAVHDEHQAEIQQVSKFNSSNQTYYGHLIQGPSKSARDAGYTFRVDMETWAIRSLFYYLGKPFDVRLTTGRRRSEWHEAIRTSDRIQMTHAWDDFTEIYVSAGASKGKTRDVSRNSEDEKLVQD</sequence>
<feature type="compositionally biased region" description="Basic and acidic residues" evidence="1">
    <location>
        <begin position="139"/>
        <end position="155"/>
    </location>
</feature>
<proteinExistence type="predicted"/>
<dbReference type="EMBL" id="LSBJ02000002">
    <property type="protein sequence ID" value="OAQ69912.1"/>
    <property type="molecule type" value="Genomic_DNA"/>
</dbReference>
<protein>
    <submittedName>
        <fullName evidence="2">Uncharacterized protein</fullName>
    </submittedName>
</protein>
<accession>A0A179FWC3</accession>
<dbReference type="Proteomes" id="UP000078397">
    <property type="component" value="Unassembled WGS sequence"/>
</dbReference>
<evidence type="ECO:0000256" key="1">
    <source>
        <dbReference type="SAM" id="MobiDB-lite"/>
    </source>
</evidence>
<comment type="caution">
    <text evidence="2">The sequence shown here is derived from an EMBL/GenBank/DDBJ whole genome shotgun (WGS) entry which is preliminary data.</text>
</comment>
<reference evidence="2 3" key="1">
    <citation type="journal article" date="2016" name="PLoS Pathog.">
        <title>Biosynthesis of antibiotic leucinostatins in bio-control fungus Purpureocillium lilacinum and their inhibition on phytophthora revealed by genome mining.</title>
        <authorList>
            <person name="Wang G."/>
            <person name="Liu Z."/>
            <person name="Lin R."/>
            <person name="Li E."/>
            <person name="Mao Z."/>
            <person name="Ling J."/>
            <person name="Yang Y."/>
            <person name="Yin W.B."/>
            <person name="Xie B."/>
        </authorList>
    </citation>
    <scope>NUCLEOTIDE SEQUENCE [LARGE SCALE GENOMIC DNA]</scope>
    <source>
        <strain evidence="2">170</strain>
    </source>
</reference>
<feature type="region of interest" description="Disordered" evidence="1">
    <location>
        <begin position="136"/>
        <end position="155"/>
    </location>
</feature>
<keyword evidence="3" id="KW-1185">Reference proteome</keyword>
<dbReference type="RefSeq" id="XP_018146449.1">
    <property type="nucleotide sequence ID" value="XM_018293261.1"/>
</dbReference>
<gene>
    <name evidence="2" type="ORF">VFPPC_15508</name>
</gene>
<evidence type="ECO:0000313" key="3">
    <source>
        <dbReference type="Proteomes" id="UP000078397"/>
    </source>
</evidence>
<name>A0A179FWC3_METCM</name>
<dbReference type="KEGG" id="pchm:VFPPC_15508"/>
<dbReference type="AlphaFoldDB" id="A0A179FWC3"/>
<organism evidence="2 3">
    <name type="scientific">Pochonia chlamydosporia 170</name>
    <dbReference type="NCBI Taxonomy" id="1380566"/>
    <lineage>
        <taxon>Eukaryota</taxon>
        <taxon>Fungi</taxon>
        <taxon>Dikarya</taxon>
        <taxon>Ascomycota</taxon>
        <taxon>Pezizomycotina</taxon>
        <taxon>Sordariomycetes</taxon>
        <taxon>Hypocreomycetidae</taxon>
        <taxon>Hypocreales</taxon>
        <taxon>Clavicipitaceae</taxon>
        <taxon>Pochonia</taxon>
    </lineage>
</organism>